<organism evidence="2 3">
    <name type="scientific">Pterulicium gracile</name>
    <dbReference type="NCBI Taxonomy" id="1884261"/>
    <lineage>
        <taxon>Eukaryota</taxon>
        <taxon>Fungi</taxon>
        <taxon>Dikarya</taxon>
        <taxon>Basidiomycota</taxon>
        <taxon>Agaricomycotina</taxon>
        <taxon>Agaricomycetes</taxon>
        <taxon>Agaricomycetidae</taxon>
        <taxon>Agaricales</taxon>
        <taxon>Pleurotineae</taxon>
        <taxon>Pterulaceae</taxon>
        <taxon>Pterulicium</taxon>
    </lineage>
</organism>
<evidence type="ECO:0000313" key="3">
    <source>
        <dbReference type="Proteomes" id="UP000305067"/>
    </source>
</evidence>
<keyword evidence="3" id="KW-1185">Reference proteome</keyword>
<gene>
    <name evidence="2" type="ORF">BDV98DRAFT_160512</name>
</gene>
<protein>
    <submittedName>
        <fullName evidence="2">Uncharacterized protein</fullName>
    </submittedName>
</protein>
<sequence>MSPSSSDTESEPDEPSQCPLPEFTVAPPSADLTGNEVDVYSIITKLKSIDIHLLESHRTMDDEVLSLYGTLVAFLDQFSDEPRQPGLNISTQLVAYAALVDVSTMSHLFALRALYRRLAVGPANSLPSNAAGVVSWVDVILAKIAQATLTICEGLRVDSVRTELTE</sequence>
<dbReference type="Proteomes" id="UP000305067">
    <property type="component" value="Unassembled WGS sequence"/>
</dbReference>
<evidence type="ECO:0000313" key="2">
    <source>
        <dbReference type="EMBL" id="TFL06664.1"/>
    </source>
</evidence>
<dbReference type="OrthoDB" id="3233180at2759"/>
<accession>A0A5C3R647</accession>
<dbReference type="AlphaFoldDB" id="A0A5C3R647"/>
<feature type="region of interest" description="Disordered" evidence="1">
    <location>
        <begin position="1"/>
        <end position="23"/>
    </location>
</feature>
<proteinExistence type="predicted"/>
<dbReference type="EMBL" id="ML178815">
    <property type="protein sequence ID" value="TFL06664.1"/>
    <property type="molecule type" value="Genomic_DNA"/>
</dbReference>
<name>A0A5C3R647_9AGAR</name>
<evidence type="ECO:0000256" key="1">
    <source>
        <dbReference type="SAM" id="MobiDB-lite"/>
    </source>
</evidence>
<reference evidence="2 3" key="1">
    <citation type="journal article" date="2019" name="Nat. Ecol. Evol.">
        <title>Megaphylogeny resolves global patterns of mushroom evolution.</title>
        <authorList>
            <person name="Varga T."/>
            <person name="Krizsan K."/>
            <person name="Foldi C."/>
            <person name="Dima B."/>
            <person name="Sanchez-Garcia M."/>
            <person name="Sanchez-Ramirez S."/>
            <person name="Szollosi G.J."/>
            <person name="Szarkandi J.G."/>
            <person name="Papp V."/>
            <person name="Albert L."/>
            <person name="Andreopoulos W."/>
            <person name="Angelini C."/>
            <person name="Antonin V."/>
            <person name="Barry K.W."/>
            <person name="Bougher N.L."/>
            <person name="Buchanan P."/>
            <person name="Buyck B."/>
            <person name="Bense V."/>
            <person name="Catcheside P."/>
            <person name="Chovatia M."/>
            <person name="Cooper J."/>
            <person name="Damon W."/>
            <person name="Desjardin D."/>
            <person name="Finy P."/>
            <person name="Geml J."/>
            <person name="Haridas S."/>
            <person name="Hughes K."/>
            <person name="Justo A."/>
            <person name="Karasinski D."/>
            <person name="Kautmanova I."/>
            <person name="Kiss B."/>
            <person name="Kocsube S."/>
            <person name="Kotiranta H."/>
            <person name="LaButti K.M."/>
            <person name="Lechner B.E."/>
            <person name="Liimatainen K."/>
            <person name="Lipzen A."/>
            <person name="Lukacs Z."/>
            <person name="Mihaltcheva S."/>
            <person name="Morgado L.N."/>
            <person name="Niskanen T."/>
            <person name="Noordeloos M.E."/>
            <person name="Ohm R.A."/>
            <person name="Ortiz-Santana B."/>
            <person name="Ovrebo C."/>
            <person name="Racz N."/>
            <person name="Riley R."/>
            <person name="Savchenko A."/>
            <person name="Shiryaev A."/>
            <person name="Soop K."/>
            <person name="Spirin V."/>
            <person name="Szebenyi C."/>
            <person name="Tomsovsky M."/>
            <person name="Tulloss R.E."/>
            <person name="Uehling J."/>
            <person name="Grigoriev I.V."/>
            <person name="Vagvolgyi C."/>
            <person name="Papp T."/>
            <person name="Martin F.M."/>
            <person name="Miettinen O."/>
            <person name="Hibbett D.S."/>
            <person name="Nagy L.G."/>
        </authorList>
    </citation>
    <scope>NUCLEOTIDE SEQUENCE [LARGE SCALE GENOMIC DNA]</scope>
    <source>
        <strain evidence="2 3">CBS 309.79</strain>
    </source>
</reference>